<proteinExistence type="predicted"/>
<gene>
    <name evidence="2" type="ORF">B0T18DRAFT_83926</name>
</gene>
<accession>A0AA40F6I9</accession>
<feature type="compositionally biased region" description="Pro residues" evidence="1">
    <location>
        <begin position="57"/>
        <end position="68"/>
    </location>
</feature>
<organism evidence="2 3">
    <name type="scientific">Schizothecium vesticola</name>
    <dbReference type="NCBI Taxonomy" id="314040"/>
    <lineage>
        <taxon>Eukaryota</taxon>
        <taxon>Fungi</taxon>
        <taxon>Dikarya</taxon>
        <taxon>Ascomycota</taxon>
        <taxon>Pezizomycotina</taxon>
        <taxon>Sordariomycetes</taxon>
        <taxon>Sordariomycetidae</taxon>
        <taxon>Sordariales</taxon>
        <taxon>Schizotheciaceae</taxon>
        <taxon>Schizothecium</taxon>
    </lineage>
</organism>
<sequence length="180" mass="19851">MISSLRAAPSHRAPRCCRRSRPSSVDRVMTRCRHRPEQPPPPPIFHLKQNSWKARNPTPPLITPPHPMLPVSAQHKKGTDKEKNTERVPPPSIHASSVLQTNDRRTCMMCRRGADGGTSDEAGAHQLPPRVCPKGEEIGSFAKCKMRFPSCILHLASRVVAGCKFVASRRGSAGLSLVCR</sequence>
<name>A0AA40F6I9_9PEZI</name>
<evidence type="ECO:0000256" key="1">
    <source>
        <dbReference type="SAM" id="MobiDB-lite"/>
    </source>
</evidence>
<feature type="compositionally biased region" description="Basic residues" evidence="1">
    <location>
        <begin position="12"/>
        <end position="21"/>
    </location>
</feature>
<keyword evidence="3" id="KW-1185">Reference proteome</keyword>
<dbReference type="AlphaFoldDB" id="A0AA40F6I9"/>
<dbReference type="EMBL" id="JAUKUD010000002">
    <property type="protein sequence ID" value="KAK0752108.1"/>
    <property type="molecule type" value="Genomic_DNA"/>
</dbReference>
<feature type="compositionally biased region" description="Basic and acidic residues" evidence="1">
    <location>
        <begin position="77"/>
        <end position="86"/>
    </location>
</feature>
<evidence type="ECO:0000313" key="2">
    <source>
        <dbReference type="EMBL" id="KAK0752108.1"/>
    </source>
</evidence>
<comment type="caution">
    <text evidence="2">The sequence shown here is derived from an EMBL/GenBank/DDBJ whole genome shotgun (WGS) entry which is preliminary data.</text>
</comment>
<evidence type="ECO:0000313" key="3">
    <source>
        <dbReference type="Proteomes" id="UP001172155"/>
    </source>
</evidence>
<feature type="region of interest" description="Disordered" evidence="1">
    <location>
        <begin position="1"/>
        <end position="92"/>
    </location>
</feature>
<protein>
    <submittedName>
        <fullName evidence="2">Uncharacterized protein</fullName>
    </submittedName>
</protein>
<feature type="compositionally biased region" description="Low complexity" evidence="1">
    <location>
        <begin position="1"/>
        <end position="11"/>
    </location>
</feature>
<dbReference type="Proteomes" id="UP001172155">
    <property type="component" value="Unassembled WGS sequence"/>
</dbReference>
<reference evidence="2" key="1">
    <citation type="submission" date="2023-06" db="EMBL/GenBank/DDBJ databases">
        <title>Genome-scale phylogeny and comparative genomics of the fungal order Sordariales.</title>
        <authorList>
            <consortium name="Lawrence Berkeley National Laboratory"/>
            <person name="Hensen N."/>
            <person name="Bonometti L."/>
            <person name="Westerberg I."/>
            <person name="Brannstrom I.O."/>
            <person name="Guillou S."/>
            <person name="Cros-Aarteil S."/>
            <person name="Calhoun S."/>
            <person name="Haridas S."/>
            <person name="Kuo A."/>
            <person name="Mondo S."/>
            <person name="Pangilinan J."/>
            <person name="Riley R."/>
            <person name="LaButti K."/>
            <person name="Andreopoulos B."/>
            <person name="Lipzen A."/>
            <person name="Chen C."/>
            <person name="Yanf M."/>
            <person name="Daum C."/>
            <person name="Ng V."/>
            <person name="Clum A."/>
            <person name="Steindorff A."/>
            <person name="Ohm R."/>
            <person name="Martin F."/>
            <person name="Silar P."/>
            <person name="Natvig D."/>
            <person name="Lalanne C."/>
            <person name="Gautier V."/>
            <person name="Ament-velasquez S.L."/>
            <person name="Kruys A."/>
            <person name="Hutchinson M.I."/>
            <person name="Powell A.J."/>
            <person name="Barry K."/>
            <person name="Miller A.N."/>
            <person name="Grigoriev I.V."/>
            <person name="Debuchy R."/>
            <person name="Gladieux P."/>
            <person name="Thoren M.H."/>
            <person name="Johannesson H."/>
        </authorList>
    </citation>
    <scope>NUCLEOTIDE SEQUENCE</scope>
    <source>
        <strain evidence="2">SMH3187-1</strain>
    </source>
</reference>